<dbReference type="Pfam" id="PF03109">
    <property type="entry name" value="ABC1"/>
    <property type="match status" value="1"/>
</dbReference>
<dbReference type="CDD" id="cd05121">
    <property type="entry name" value="ABC1_ADCK3-like"/>
    <property type="match status" value="1"/>
</dbReference>
<dbReference type="Gene3D" id="1.10.510.10">
    <property type="entry name" value="Transferase(Phosphotransferase) domain 1"/>
    <property type="match status" value="1"/>
</dbReference>
<dbReference type="InterPro" id="IPR004147">
    <property type="entry name" value="ABC1_dom"/>
</dbReference>
<dbReference type="EMBL" id="PECK01000007">
    <property type="protein sequence ID" value="TDZ92923.1"/>
    <property type="molecule type" value="Genomic_DNA"/>
</dbReference>
<evidence type="ECO:0000256" key="1">
    <source>
        <dbReference type="ARBA" id="ARBA00009670"/>
    </source>
</evidence>
<name>A0A4R8SCB3_9MYCO</name>
<dbReference type="Proteomes" id="UP000295685">
    <property type="component" value="Unassembled WGS sequence"/>
</dbReference>
<protein>
    <recommendedName>
        <fullName evidence="2">ABC1 atypical kinase-like domain-containing protein</fullName>
    </recommendedName>
</protein>
<feature type="domain" description="ABC1 atypical kinase-like" evidence="2">
    <location>
        <begin position="83"/>
        <end position="325"/>
    </location>
</feature>
<evidence type="ECO:0000313" key="4">
    <source>
        <dbReference type="EMBL" id="TEA07514.1"/>
    </source>
</evidence>
<comment type="similarity">
    <text evidence="1">Belongs to the protein kinase superfamily. ADCK protein kinase family.</text>
</comment>
<dbReference type="EMBL" id="PECM01000004">
    <property type="protein sequence ID" value="TEA07514.1"/>
    <property type="molecule type" value="Genomic_DNA"/>
</dbReference>
<evidence type="ECO:0000259" key="2">
    <source>
        <dbReference type="Pfam" id="PF03109"/>
    </source>
</evidence>
<comment type="caution">
    <text evidence="3">The sequence shown here is derived from an EMBL/GenBank/DDBJ whole genome shotgun (WGS) entry which is preliminary data.</text>
</comment>
<dbReference type="InterPro" id="IPR050154">
    <property type="entry name" value="UbiB_kinase"/>
</dbReference>
<sequence length="441" mass="48027">MKLSTRNYSGVAVRLATTLGHISSGGAHLAFSHYRRGGITQGAAVNMRRRFEALGPTYVKFGQLIASSPGVFPAVVADEFQRLLDRVSPVNPDAIEAVLIAELGRPIGEIFETFDLTPIASASMAQVHAATLRTGEAVVVKVQRPGIRRLVATDIPILSGAAGLLEISRRVRMLGLRDIVEDLAADLNDELHFRREAAAMESWAEAISGSEFADQVRVPKVYWRHTTNKILVMERLDVTRMDDVQAIGDAGHDGVTLIKTLLLVLLESIFRRGIFHGDLHAGNVQVDAQGRVVLLDWGITGRFDLERAQVLRELIVALMVTDDMSAASKAMLKLGAVGRPAPHKKAVSDIRSLTVPLGTAELSRISYADLAKQILDLGDAYQLKLPRDLVLVVKQLLYVERYIKLLAPQWKPAKDEEVVGYLAALVLAGSAEAASDPTQET</sequence>
<evidence type="ECO:0000313" key="5">
    <source>
        <dbReference type="Proteomes" id="UP000294844"/>
    </source>
</evidence>
<dbReference type="SUPFAM" id="SSF56112">
    <property type="entry name" value="Protein kinase-like (PK-like)"/>
    <property type="match status" value="1"/>
</dbReference>
<dbReference type="InterPro" id="IPR011009">
    <property type="entry name" value="Kinase-like_dom_sf"/>
</dbReference>
<dbReference type="PANTHER" id="PTHR10566:SF113">
    <property type="entry name" value="PROTEIN ACTIVITY OF BC1 COMPLEX KINASE 7, CHLOROPLASTIC"/>
    <property type="match status" value="1"/>
</dbReference>
<evidence type="ECO:0000313" key="3">
    <source>
        <dbReference type="EMBL" id="TDZ92923.1"/>
    </source>
</evidence>
<evidence type="ECO:0000313" key="6">
    <source>
        <dbReference type="Proteomes" id="UP000295685"/>
    </source>
</evidence>
<dbReference type="Proteomes" id="UP000294844">
    <property type="component" value="Unassembled WGS sequence"/>
</dbReference>
<proteinExistence type="inferred from homology"/>
<keyword evidence="5" id="KW-1185">Reference proteome</keyword>
<organism evidence="3 6">
    <name type="scientific">Mycobacteroides salmoniphilum</name>
    <dbReference type="NCBI Taxonomy" id="404941"/>
    <lineage>
        <taxon>Bacteria</taxon>
        <taxon>Bacillati</taxon>
        <taxon>Actinomycetota</taxon>
        <taxon>Actinomycetes</taxon>
        <taxon>Mycobacteriales</taxon>
        <taxon>Mycobacteriaceae</taxon>
        <taxon>Mycobacteroides</taxon>
    </lineage>
</organism>
<accession>A0A4R8SCB3</accession>
<dbReference type="PANTHER" id="PTHR10566">
    <property type="entry name" value="CHAPERONE-ACTIVITY OF BC1 COMPLEX CABC1 -RELATED"/>
    <property type="match status" value="1"/>
</dbReference>
<dbReference type="AlphaFoldDB" id="A0A4R8SCB3"/>
<dbReference type="GO" id="GO:0016740">
    <property type="term" value="F:transferase activity"/>
    <property type="evidence" value="ECO:0007669"/>
    <property type="project" value="UniProtKB-KW"/>
</dbReference>
<reference evidence="5 6" key="1">
    <citation type="journal article" date="2019" name="Sci. Rep.">
        <title>Extended insight into the Mycobacterium chelonae-abscessus complex through whole genome sequencing of Mycobacterium salmoniphilum outbreak and Mycobacterium salmoniphilum-like strains.</title>
        <authorList>
            <person name="Behra P.R.K."/>
            <person name="Das S."/>
            <person name="Pettersson B.M.F."/>
            <person name="Shirreff L."/>
            <person name="DuCote T."/>
            <person name="Jacobsson K.G."/>
            <person name="Ennis D.G."/>
            <person name="Kirsebom L.A."/>
        </authorList>
    </citation>
    <scope>NUCLEOTIDE SEQUENCE [LARGE SCALE GENOMIC DNA]</scope>
    <source>
        <strain evidence="4 5">CCUG 60883</strain>
        <strain evidence="3 6">CCUG 60885</strain>
    </source>
</reference>
<gene>
    <name evidence="3" type="primary">ubiB_11</name>
    <name evidence="4" type="synonym">ubiB_3</name>
    <name evidence="4" type="ORF">CCUG60883_00577</name>
    <name evidence="3" type="ORF">CCUG60885_03427</name>
</gene>
<keyword evidence="3" id="KW-0808">Transferase</keyword>